<name>X1PCH7_9ZZZZ</name>
<gene>
    <name evidence="2" type="ORF">S06H3_58336</name>
</gene>
<dbReference type="AlphaFoldDB" id="X1PCH7"/>
<evidence type="ECO:0000256" key="1">
    <source>
        <dbReference type="SAM" id="Phobius"/>
    </source>
</evidence>
<sequence>MLAIIWLIGLILGIALLWLGLLANRDGAVWSGVILIFCCGALVLTWLGLYVHSCMVIADLKS</sequence>
<comment type="caution">
    <text evidence="2">The sequence shown here is derived from an EMBL/GenBank/DDBJ whole genome shotgun (WGS) entry which is preliminary data.</text>
</comment>
<proteinExistence type="predicted"/>
<reference evidence="2" key="1">
    <citation type="journal article" date="2014" name="Front. Microbiol.">
        <title>High frequency of phylogenetically diverse reductive dehalogenase-homologous genes in deep subseafloor sedimentary metagenomes.</title>
        <authorList>
            <person name="Kawai M."/>
            <person name="Futagami T."/>
            <person name="Toyoda A."/>
            <person name="Takaki Y."/>
            <person name="Nishi S."/>
            <person name="Hori S."/>
            <person name="Arai W."/>
            <person name="Tsubouchi T."/>
            <person name="Morono Y."/>
            <person name="Uchiyama I."/>
            <person name="Ito T."/>
            <person name="Fujiyama A."/>
            <person name="Inagaki F."/>
            <person name="Takami H."/>
        </authorList>
    </citation>
    <scope>NUCLEOTIDE SEQUENCE</scope>
    <source>
        <strain evidence="2">Expedition CK06-06</strain>
    </source>
</reference>
<feature type="transmembrane region" description="Helical" evidence="1">
    <location>
        <begin position="29"/>
        <end position="51"/>
    </location>
</feature>
<protein>
    <submittedName>
        <fullName evidence="2">Uncharacterized protein</fullName>
    </submittedName>
</protein>
<feature type="transmembrane region" description="Helical" evidence="1">
    <location>
        <begin position="5"/>
        <end position="23"/>
    </location>
</feature>
<organism evidence="2">
    <name type="scientific">marine sediment metagenome</name>
    <dbReference type="NCBI Taxonomy" id="412755"/>
    <lineage>
        <taxon>unclassified sequences</taxon>
        <taxon>metagenomes</taxon>
        <taxon>ecological metagenomes</taxon>
    </lineage>
</organism>
<feature type="non-terminal residue" evidence="2">
    <location>
        <position position="62"/>
    </location>
</feature>
<evidence type="ECO:0000313" key="2">
    <source>
        <dbReference type="EMBL" id="GAI54002.1"/>
    </source>
</evidence>
<keyword evidence="1" id="KW-0812">Transmembrane</keyword>
<keyword evidence="1" id="KW-1133">Transmembrane helix</keyword>
<dbReference type="EMBL" id="BARV01037751">
    <property type="protein sequence ID" value="GAI54002.1"/>
    <property type="molecule type" value="Genomic_DNA"/>
</dbReference>
<accession>X1PCH7</accession>
<keyword evidence="1" id="KW-0472">Membrane</keyword>